<reference evidence="3" key="1">
    <citation type="journal article" date="2011" name="Science">
        <title>The plant cell wall-decomposing machinery underlies the functional diversity of forest fungi.</title>
        <authorList>
            <person name="Eastwood D.C."/>
            <person name="Floudas D."/>
            <person name="Binder M."/>
            <person name="Majcherczyk A."/>
            <person name="Schneider P."/>
            <person name="Aerts A."/>
            <person name="Asiegbu F.O."/>
            <person name="Baker S.E."/>
            <person name="Barry K."/>
            <person name="Bendiksby M."/>
            <person name="Blumentritt M."/>
            <person name="Coutinho P.M."/>
            <person name="Cullen D."/>
            <person name="de Vries R.P."/>
            <person name="Gathman A."/>
            <person name="Goodell B."/>
            <person name="Henrissat B."/>
            <person name="Ihrmark K."/>
            <person name="Kauserud H."/>
            <person name="Kohler A."/>
            <person name="LaButti K."/>
            <person name="Lapidus A."/>
            <person name="Lavin J.L."/>
            <person name="Lee Y.-H."/>
            <person name="Lindquist E."/>
            <person name="Lilly W."/>
            <person name="Lucas S."/>
            <person name="Morin E."/>
            <person name="Murat C."/>
            <person name="Oguiza J.A."/>
            <person name="Park J."/>
            <person name="Pisabarro A.G."/>
            <person name="Riley R."/>
            <person name="Rosling A."/>
            <person name="Salamov A."/>
            <person name="Schmidt O."/>
            <person name="Schmutz J."/>
            <person name="Skrede I."/>
            <person name="Stenlid J."/>
            <person name="Wiebenga A."/>
            <person name="Xie X."/>
            <person name="Kuees U."/>
            <person name="Hibbett D.S."/>
            <person name="Hoffmeister D."/>
            <person name="Hoegberg N."/>
            <person name="Martin F."/>
            <person name="Grigoriev I.V."/>
            <person name="Watkinson S.C."/>
        </authorList>
    </citation>
    <scope>NUCLEOTIDE SEQUENCE [LARGE SCALE GENOMIC DNA]</scope>
    <source>
        <strain evidence="3">strain S7.3</strain>
    </source>
</reference>
<protein>
    <recommendedName>
        <fullName evidence="4">Proteasome assembly chaperone 1</fullName>
    </recommendedName>
</protein>
<feature type="region of interest" description="Disordered" evidence="1">
    <location>
        <begin position="268"/>
        <end position="298"/>
    </location>
</feature>
<evidence type="ECO:0000313" key="2">
    <source>
        <dbReference type="EMBL" id="EGN97147.1"/>
    </source>
</evidence>
<dbReference type="EMBL" id="GL945482">
    <property type="protein sequence ID" value="EGN97147.1"/>
    <property type="molecule type" value="Genomic_DNA"/>
</dbReference>
<dbReference type="Proteomes" id="UP000008063">
    <property type="component" value="Unassembled WGS sequence"/>
</dbReference>
<gene>
    <name evidence="2" type="ORF">SERLA73DRAFT_183778</name>
</gene>
<dbReference type="OrthoDB" id="2546621at2759"/>
<sequence length="298" mass="31686">MDVDPLQDTAPPRHALESDDEEDEYNPAPRPSLSSPTQPSPTIKIVGKIPSNTSLYIGSGPAGLAWARGAGLGEQLGAVYVNEKQVGLLFVPSWTSTVVLMSEIMVRLPLWAMHTYAEAVLNHLNPTSVVLLDSYSTRTYISTDPDPNPSADPPIRYLSANCTPNLGPAVHLFALPNLLQSTSASFLSILHFGAFSPSTSPSSQPVKPAPIPSTLLLLPNPQIPPPAPTQLAPSSASTLESPSLWSVDTMRAVHALLLGVLGQKVTPWEERDEETTGGAGKDVAKKKRGEVGEGGMYI</sequence>
<proteinExistence type="predicted"/>
<evidence type="ECO:0008006" key="4">
    <source>
        <dbReference type="Google" id="ProtNLM"/>
    </source>
</evidence>
<keyword evidence="3" id="KW-1185">Reference proteome</keyword>
<dbReference type="OMA" id="FQNAPIR"/>
<feature type="region of interest" description="Disordered" evidence="1">
    <location>
        <begin position="1"/>
        <end position="41"/>
    </location>
</feature>
<organism evidence="3">
    <name type="scientific">Serpula lacrymans var. lacrymans (strain S7.3)</name>
    <name type="common">Dry rot fungus</name>
    <dbReference type="NCBI Taxonomy" id="936435"/>
    <lineage>
        <taxon>Eukaryota</taxon>
        <taxon>Fungi</taxon>
        <taxon>Dikarya</taxon>
        <taxon>Basidiomycota</taxon>
        <taxon>Agaricomycotina</taxon>
        <taxon>Agaricomycetes</taxon>
        <taxon>Agaricomycetidae</taxon>
        <taxon>Boletales</taxon>
        <taxon>Coniophorineae</taxon>
        <taxon>Serpulaceae</taxon>
        <taxon>Serpula</taxon>
    </lineage>
</organism>
<dbReference type="HOGENOM" id="CLU_963317_0_0_1"/>
<feature type="compositionally biased region" description="Low complexity" evidence="1">
    <location>
        <begin position="31"/>
        <end position="41"/>
    </location>
</feature>
<evidence type="ECO:0000313" key="3">
    <source>
        <dbReference type="Proteomes" id="UP000008063"/>
    </source>
</evidence>
<accession>F8Q1T6</accession>
<dbReference type="AlphaFoldDB" id="F8Q1T6"/>
<dbReference type="InParanoid" id="F8Q1T6"/>
<name>F8Q1T6_SERL3</name>
<evidence type="ECO:0000256" key="1">
    <source>
        <dbReference type="SAM" id="MobiDB-lite"/>
    </source>
</evidence>
<dbReference type="STRING" id="936435.F8Q1T6"/>